<reference evidence="3" key="1">
    <citation type="journal article" date="2011" name="Genome Biol.">
        <title>Comparative genomics of the social amoebae Dictyostelium discoideum and Dictyostelium purpureum.</title>
        <authorList>
            <consortium name="US DOE Joint Genome Institute (JGI-PGF)"/>
            <person name="Sucgang R."/>
            <person name="Kuo A."/>
            <person name="Tian X."/>
            <person name="Salerno W."/>
            <person name="Parikh A."/>
            <person name="Feasley C.L."/>
            <person name="Dalin E."/>
            <person name="Tu H."/>
            <person name="Huang E."/>
            <person name="Barry K."/>
            <person name="Lindquist E."/>
            <person name="Shapiro H."/>
            <person name="Bruce D."/>
            <person name="Schmutz J."/>
            <person name="Salamov A."/>
            <person name="Fey P."/>
            <person name="Gaudet P."/>
            <person name="Anjard C."/>
            <person name="Babu M.M."/>
            <person name="Basu S."/>
            <person name="Bushmanova Y."/>
            <person name="van der Wel H."/>
            <person name="Katoh-Kurasawa M."/>
            <person name="Dinh C."/>
            <person name="Coutinho P.M."/>
            <person name="Saito T."/>
            <person name="Elias M."/>
            <person name="Schaap P."/>
            <person name="Kay R.R."/>
            <person name="Henrissat B."/>
            <person name="Eichinger L."/>
            <person name="Rivero F."/>
            <person name="Putnam N.H."/>
            <person name="West C.M."/>
            <person name="Loomis W.F."/>
            <person name="Chisholm R.L."/>
            <person name="Shaulsky G."/>
            <person name="Strassmann J.E."/>
            <person name="Queller D.C."/>
            <person name="Kuspa A."/>
            <person name="Grigoriev I.V."/>
        </authorList>
    </citation>
    <scope>NUCLEOTIDE SEQUENCE [LARGE SCALE GENOMIC DNA]</scope>
    <source>
        <strain evidence="3">QSDP1</strain>
    </source>
</reference>
<evidence type="ECO:0000256" key="1">
    <source>
        <dbReference type="SAM" id="Phobius"/>
    </source>
</evidence>
<dbReference type="GeneID" id="10509493"/>
<evidence type="ECO:0000313" key="3">
    <source>
        <dbReference type="Proteomes" id="UP000001064"/>
    </source>
</evidence>
<keyword evidence="3" id="KW-1185">Reference proteome</keyword>
<dbReference type="KEGG" id="dpp:DICPUDRAFT_74576"/>
<dbReference type="Proteomes" id="UP000001064">
    <property type="component" value="Unassembled WGS sequence"/>
</dbReference>
<keyword evidence="1" id="KW-1133">Transmembrane helix</keyword>
<dbReference type="VEuPathDB" id="AmoebaDB:DICPUDRAFT_74576"/>
<sequence length="290" mass="34913">MINYNNFYKEELLYEFKLCYKKIHSPQPKFYQYEIHIDPTTPFPQHLEEGEIISKKDFYKIIKTTNEFINYQKPHSVLLLGIYLTIFYNLIPSIISINTSNTAIIGVYFLLLFIFTVLILISNSIYRRNYFHYKSFHELNEKFLFKNIRLTFINRFRSFVILYIAFILFLLFIILVFYYIRIDDSKHLKNHSAFYLMIYSIMVYSLVSTLLFIRHTLLFSRFKNIVNSKSSELEHLEYLNNNLESFFKYDPLCVYFIPKTILDHTKENKEDKSQSFVKSDIASMIVKSNL</sequence>
<feature type="transmembrane region" description="Helical" evidence="1">
    <location>
        <begin position="77"/>
        <end position="97"/>
    </location>
</feature>
<keyword evidence="1" id="KW-0472">Membrane</keyword>
<feature type="transmembrane region" description="Helical" evidence="1">
    <location>
        <begin position="192"/>
        <end position="213"/>
    </location>
</feature>
<dbReference type="InParanoid" id="F0Z853"/>
<dbReference type="RefSeq" id="XP_003283619.1">
    <property type="nucleotide sequence ID" value="XM_003283571.1"/>
</dbReference>
<feature type="transmembrane region" description="Helical" evidence="1">
    <location>
        <begin position="103"/>
        <end position="126"/>
    </location>
</feature>
<organism evidence="2 3">
    <name type="scientific">Dictyostelium purpureum</name>
    <name type="common">Slime mold</name>
    <dbReference type="NCBI Taxonomy" id="5786"/>
    <lineage>
        <taxon>Eukaryota</taxon>
        <taxon>Amoebozoa</taxon>
        <taxon>Evosea</taxon>
        <taxon>Eumycetozoa</taxon>
        <taxon>Dictyostelia</taxon>
        <taxon>Dictyosteliales</taxon>
        <taxon>Dictyosteliaceae</taxon>
        <taxon>Dictyostelium</taxon>
    </lineage>
</organism>
<dbReference type="FunCoup" id="F0Z853">
    <property type="interactions" value="937"/>
</dbReference>
<feature type="transmembrane region" description="Helical" evidence="1">
    <location>
        <begin position="159"/>
        <end position="180"/>
    </location>
</feature>
<protein>
    <submittedName>
        <fullName evidence="2">Uncharacterized protein</fullName>
    </submittedName>
</protein>
<keyword evidence="1" id="KW-0812">Transmembrane</keyword>
<proteinExistence type="predicted"/>
<evidence type="ECO:0000313" key="2">
    <source>
        <dbReference type="EMBL" id="EGC39868.1"/>
    </source>
</evidence>
<accession>F0Z853</accession>
<dbReference type="AlphaFoldDB" id="F0Z853"/>
<name>F0Z853_DICPU</name>
<dbReference type="EMBL" id="GL870950">
    <property type="protein sequence ID" value="EGC39868.1"/>
    <property type="molecule type" value="Genomic_DNA"/>
</dbReference>
<gene>
    <name evidence="2" type="ORF">DICPUDRAFT_74576</name>
</gene>